<dbReference type="SMART" id="SM00849">
    <property type="entry name" value="Lactamase_B"/>
    <property type="match status" value="1"/>
</dbReference>
<dbReference type="GO" id="GO:0016787">
    <property type="term" value="F:hydrolase activity"/>
    <property type="evidence" value="ECO:0007669"/>
    <property type="project" value="UniProtKB-KW"/>
</dbReference>
<feature type="domain" description="Metallo-beta-lactamase" evidence="6">
    <location>
        <begin position="88"/>
        <end position="293"/>
    </location>
</feature>
<evidence type="ECO:0000256" key="2">
    <source>
        <dbReference type="ARBA" id="ARBA00022723"/>
    </source>
</evidence>
<dbReference type="EMBL" id="CADCXY010000001">
    <property type="protein sequence ID" value="CAB0150235.1"/>
    <property type="molecule type" value="Genomic_DNA"/>
</dbReference>
<dbReference type="AlphaFoldDB" id="A0A6S6WLU9"/>
<evidence type="ECO:0000313" key="7">
    <source>
        <dbReference type="EMBL" id="CAB0150235.1"/>
    </source>
</evidence>
<evidence type="ECO:0000256" key="1">
    <source>
        <dbReference type="ARBA" id="ARBA00007749"/>
    </source>
</evidence>
<reference evidence="7 8" key="1">
    <citation type="submission" date="2020-02" db="EMBL/GenBank/DDBJ databases">
        <authorList>
            <person name="Rodrigo-Torres L."/>
            <person name="Arahal R. D."/>
            <person name="Lucena T."/>
        </authorList>
    </citation>
    <scope>NUCLEOTIDE SEQUENCE [LARGE SCALE GENOMIC DNA]</scope>
    <source>
        <strain evidence="7 8">CECT 9734</strain>
    </source>
</reference>
<dbReference type="Proteomes" id="UP000481517">
    <property type="component" value="Unassembled WGS sequence"/>
</dbReference>
<dbReference type="Gene3D" id="3.60.15.10">
    <property type="entry name" value="Ribonuclease Z/Hydroxyacylglutathione hydrolase-like"/>
    <property type="match status" value="1"/>
</dbReference>
<dbReference type="Pfam" id="PF00753">
    <property type="entry name" value="Lactamase_B"/>
    <property type="match status" value="1"/>
</dbReference>
<feature type="chain" id="PRO_5028941246" evidence="5">
    <location>
        <begin position="29"/>
        <end position="321"/>
    </location>
</feature>
<dbReference type="PANTHER" id="PTHR42978">
    <property type="entry name" value="QUORUM-QUENCHING LACTONASE YTNP-RELATED-RELATED"/>
    <property type="match status" value="1"/>
</dbReference>
<evidence type="ECO:0000313" key="8">
    <source>
        <dbReference type="Proteomes" id="UP000481517"/>
    </source>
</evidence>
<proteinExistence type="inferred from homology"/>
<keyword evidence="8" id="KW-1185">Reference proteome</keyword>
<dbReference type="PANTHER" id="PTHR42978:SF6">
    <property type="entry name" value="QUORUM-QUENCHING LACTONASE YTNP-RELATED"/>
    <property type="match status" value="1"/>
</dbReference>
<keyword evidence="2" id="KW-0479">Metal-binding</keyword>
<dbReference type="InterPro" id="IPR036866">
    <property type="entry name" value="RibonucZ/Hydroxyglut_hydro"/>
</dbReference>
<evidence type="ECO:0000256" key="3">
    <source>
        <dbReference type="ARBA" id="ARBA00022801"/>
    </source>
</evidence>
<dbReference type="EC" id="3.1.1.-" evidence="7"/>
<dbReference type="InterPro" id="IPR051013">
    <property type="entry name" value="MBL_superfamily_lactonases"/>
</dbReference>
<keyword evidence="4" id="KW-0862">Zinc</keyword>
<evidence type="ECO:0000256" key="5">
    <source>
        <dbReference type="SAM" id="SignalP"/>
    </source>
</evidence>
<dbReference type="RefSeq" id="WP_173919789.1">
    <property type="nucleotide sequence ID" value="NZ_CADCXY010000001.1"/>
</dbReference>
<dbReference type="GO" id="GO:0046872">
    <property type="term" value="F:metal ion binding"/>
    <property type="evidence" value="ECO:0007669"/>
    <property type="project" value="UniProtKB-KW"/>
</dbReference>
<dbReference type="InterPro" id="IPR001279">
    <property type="entry name" value="Metallo-B-lactamas"/>
</dbReference>
<evidence type="ECO:0000259" key="6">
    <source>
        <dbReference type="SMART" id="SM00849"/>
    </source>
</evidence>
<evidence type="ECO:0000256" key="4">
    <source>
        <dbReference type="ARBA" id="ARBA00022833"/>
    </source>
</evidence>
<protein>
    <submittedName>
        <fullName evidence="7">Putative quorum-quenching lactonase YtnP</fullName>
        <ecNumber evidence="7">3.1.1.-</ecNumber>
    </submittedName>
</protein>
<gene>
    <name evidence="7" type="primary">ytnP</name>
    <name evidence="7" type="ORF">PSI9734_00792</name>
</gene>
<comment type="similarity">
    <text evidence="1">Belongs to the metallo-beta-lactamase superfamily.</text>
</comment>
<name>A0A6S6WLU9_9GAMM</name>
<sequence>MANSNFTQGLALYSAALLSTLAGGLAWADDAKVQQAPGYYHMNVGELRITALNDGTGAMPAHRLLHWDEDKIKAALAAEYLTSPVEGSINSFLVDTGEQQVLIDTGMGSGVRESLGKLQSHLNAAGYQAADIDAIYITHMHGDHIGGLVDGEQRAFPNATVYVHEDEAGYWLNQEQMQQVAEERRGGFKNAMRVFGPYQQANALVTFSDGEQLHEGIVVNPTPGHTPGHSVYHLQSQGETMVLWGDTLHVAAVQFPYPQVTIAYDSNPEQARAQRLQLFKTIAENGYWVGGAHISFPGIGRLKQVNDGYRWIPANYTTDIQ</sequence>
<keyword evidence="3 7" id="KW-0378">Hydrolase</keyword>
<accession>A0A6S6WLU9</accession>
<feature type="signal peptide" evidence="5">
    <location>
        <begin position="1"/>
        <end position="28"/>
    </location>
</feature>
<dbReference type="CDD" id="cd07720">
    <property type="entry name" value="OPHC2-like_MBL-fold"/>
    <property type="match status" value="1"/>
</dbReference>
<dbReference type="SUPFAM" id="SSF56281">
    <property type="entry name" value="Metallo-hydrolase/oxidoreductase"/>
    <property type="match status" value="1"/>
</dbReference>
<organism evidence="7 8">
    <name type="scientific">Pseudidiomarina piscicola</name>
    <dbReference type="NCBI Taxonomy" id="2614830"/>
    <lineage>
        <taxon>Bacteria</taxon>
        <taxon>Pseudomonadati</taxon>
        <taxon>Pseudomonadota</taxon>
        <taxon>Gammaproteobacteria</taxon>
        <taxon>Alteromonadales</taxon>
        <taxon>Idiomarinaceae</taxon>
        <taxon>Pseudidiomarina</taxon>
    </lineage>
</organism>
<keyword evidence="5" id="KW-0732">Signal</keyword>